<reference evidence="1 2" key="1">
    <citation type="journal article" date="2019" name="Sci. Rep.">
        <title>Orb-weaving spider Araneus ventricosus genome elucidates the spidroin gene catalogue.</title>
        <authorList>
            <person name="Kono N."/>
            <person name="Nakamura H."/>
            <person name="Ohtoshi R."/>
            <person name="Moran D.A.P."/>
            <person name="Shinohara A."/>
            <person name="Yoshida Y."/>
            <person name="Fujiwara M."/>
            <person name="Mori M."/>
            <person name="Tomita M."/>
            <person name="Arakawa K."/>
        </authorList>
    </citation>
    <scope>NUCLEOTIDE SEQUENCE [LARGE SCALE GENOMIC DNA]</scope>
</reference>
<dbReference type="AlphaFoldDB" id="A0A4Y2TMD5"/>
<evidence type="ECO:0000313" key="1">
    <source>
        <dbReference type="EMBL" id="GBO01698.1"/>
    </source>
</evidence>
<protein>
    <submittedName>
        <fullName evidence="1">Uncharacterized protein</fullName>
    </submittedName>
</protein>
<comment type="caution">
    <text evidence="1">The sequence shown here is derived from an EMBL/GenBank/DDBJ whole genome shotgun (WGS) entry which is preliminary data.</text>
</comment>
<keyword evidence="2" id="KW-1185">Reference proteome</keyword>
<proteinExistence type="predicted"/>
<evidence type="ECO:0000313" key="2">
    <source>
        <dbReference type="Proteomes" id="UP000499080"/>
    </source>
</evidence>
<gene>
    <name evidence="1" type="ORF">AVEN_67211_1</name>
</gene>
<sequence>MDKTIGGKVLTPRRHKCEPLQVAKWDMDPWNRQNWTTAAFGPIGPKVGLISGMMRRSNCKLLPLDLIDMGLDGGRLRDQNR</sequence>
<dbReference type="Proteomes" id="UP000499080">
    <property type="component" value="Unassembled WGS sequence"/>
</dbReference>
<dbReference type="EMBL" id="BGPR01029722">
    <property type="protein sequence ID" value="GBO01698.1"/>
    <property type="molecule type" value="Genomic_DNA"/>
</dbReference>
<name>A0A4Y2TMD5_ARAVE</name>
<organism evidence="1 2">
    <name type="scientific">Araneus ventricosus</name>
    <name type="common">Orbweaver spider</name>
    <name type="synonym">Epeira ventricosa</name>
    <dbReference type="NCBI Taxonomy" id="182803"/>
    <lineage>
        <taxon>Eukaryota</taxon>
        <taxon>Metazoa</taxon>
        <taxon>Ecdysozoa</taxon>
        <taxon>Arthropoda</taxon>
        <taxon>Chelicerata</taxon>
        <taxon>Arachnida</taxon>
        <taxon>Araneae</taxon>
        <taxon>Araneomorphae</taxon>
        <taxon>Entelegynae</taxon>
        <taxon>Araneoidea</taxon>
        <taxon>Araneidae</taxon>
        <taxon>Araneus</taxon>
    </lineage>
</organism>
<accession>A0A4Y2TMD5</accession>